<organism evidence="1">
    <name type="scientific">Micrurus paraensis</name>
    <dbReference type="NCBI Taxonomy" id="1970185"/>
    <lineage>
        <taxon>Eukaryota</taxon>
        <taxon>Metazoa</taxon>
        <taxon>Chordata</taxon>
        <taxon>Craniata</taxon>
        <taxon>Vertebrata</taxon>
        <taxon>Euteleostomi</taxon>
        <taxon>Lepidosauria</taxon>
        <taxon>Squamata</taxon>
        <taxon>Bifurcata</taxon>
        <taxon>Unidentata</taxon>
        <taxon>Episquamata</taxon>
        <taxon>Toxicofera</taxon>
        <taxon>Serpentes</taxon>
        <taxon>Colubroidea</taxon>
        <taxon>Elapidae</taxon>
        <taxon>Elapinae</taxon>
        <taxon>Micrurus</taxon>
    </lineage>
</organism>
<evidence type="ECO:0000313" key="1">
    <source>
        <dbReference type="EMBL" id="LAB12583.1"/>
    </source>
</evidence>
<sequence>MAKHLAEVDCERCANRMLTYISLCLGFIHRQPDITHRQHSEYHPVSLPHCRRLASSHVIPQILFWGEGCAEETIVGKENLTVHVDCYPVLRYLYMLKHKLEYL</sequence>
<dbReference type="EMBL" id="IACL01087958">
    <property type="protein sequence ID" value="LAB12583.1"/>
    <property type="molecule type" value="Transcribed_RNA"/>
</dbReference>
<protein>
    <submittedName>
        <fullName evidence="1">Uncharacterized protein</fullName>
    </submittedName>
</protein>
<reference evidence="1" key="1">
    <citation type="submission" date="2017-07" db="EMBL/GenBank/DDBJ databases">
        <authorList>
            <person name="Mikheyev A."/>
            <person name="Grau M."/>
        </authorList>
    </citation>
    <scope>NUCLEOTIDE SEQUENCE</scope>
    <source>
        <tissue evidence="1">Venom_gland</tissue>
    </source>
</reference>
<accession>A0A2D4KV76</accession>
<name>A0A2D4KV76_9SAUR</name>
<reference evidence="1" key="2">
    <citation type="submission" date="2017-11" db="EMBL/GenBank/DDBJ databases">
        <title>Coralsnake Venomics: Analyses of Venom Gland Transcriptomes and Proteomes of Six Brazilian Taxa.</title>
        <authorList>
            <person name="Aird S.D."/>
            <person name="Jorge da Silva N."/>
            <person name="Qiu L."/>
            <person name="Villar-Briones A."/>
            <person name="Aparecida-Saddi V."/>
            <person name="Campos-Telles M.P."/>
            <person name="Grau M."/>
            <person name="Mikheyev A.S."/>
        </authorList>
    </citation>
    <scope>NUCLEOTIDE SEQUENCE</scope>
    <source>
        <tissue evidence="1">Venom_gland</tissue>
    </source>
</reference>
<dbReference type="AlphaFoldDB" id="A0A2D4KV76"/>
<proteinExistence type="predicted"/>